<dbReference type="EMBL" id="LAZR01007540">
    <property type="protein sequence ID" value="KKM84599.1"/>
    <property type="molecule type" value="Genomic_DNA"/>
</dbReference>
<evidence type="ECO:0000313" key="1">
    <source>
        <dbReference type="EMBL" id="KKM84599.1"/>
    </source>
</evidence>
<feature type="non-terminal residue" evidence="1">
    <location>
        <position position="22"/>
    </location>
</feature>
<dbReference type="AlphaFoldDB" id="A0A0F9KQW6"/>
<organism evidence="1">
    <name type="scientific">marine sediment metagenome</name>
    <dbReference type="NCBI Taxonomy" id="412755"/>
    <lineage>
        <taxon>unclassified sequences</taxon>
        <taxon>metagenomes</taxon>
        <taxon>ecological metagenomes</taxon>
    </lineage>
</organism>
<gene>
    <name evidence="1" type="ORF">LCGC14_1297530</name>
</gene>
<sequence length="22" mass="2672">MVFLHYLLEGLENQHRQGFQVI</sequence>
<proteinExistence type="predicted"/>
<name>A0A0F9KQW6_9ZZZZ</name>
<protein>
    <submittedName>
        <fullName evidence="1">Uncharacterized protein</fullName>
    </submittedName>
</protein>
<reference evidence="1" key="1">
    <citation type="journal article" date="2015" name="Nature">
        <title>Complex archaea that bridge the gap between prokaryotes and eukaryotes.</title>
        <authorList>
            <person name="Spang A."/>
            <person name="Saw J.H."/>
            <person name="Jorgensen S.L."/>
            <person name="Zaremba-Niedzwiedzka K."/>
            <person name="Martijn J."/>
            <person name="Lind A.E."/>
            <person name="van Eijk R."/>
            <person name="Schleper C."/>
            <person name="Guy L."/>
            <person name="Ettema T.J."/>
        </authorList>
    </citation>
    <scope>NUCLEOTIDE SEQUENCE</scope>
</reference>
<accession>A0A0F9KQW6</accession>
<comment type="caution">
    <text evidence="1">The sequence shown here is derived from an EMBL/GenBank/DDBJ whole genome shotgun (WGS) entry which is preliminary data.</text>
</comment>